<feature type="binding site" evidence="3">
    <location>
        <position position="104"/>
    </location>
    <ligand>
        <name>Zn(2+)</name>
        <dbReference type="ChEBI" id="CHEBI:29105"/>
    </ligand>
</feature>
<evidence type="ECO:0000259" key="5">
    <source>
        <dbReference type="Pfam" id="PF20511"/>
    </source>
</evidence>
<dbReference type="AlphaFoldDB" id="A0A099IAG9"/>
<dbReference type="InterPro" id="IPR011051">
    <property type="entry name" value="RmlC_Cupin_sf"/>
</dbReference>
<dbReference type="PANTHER" id="PTHR42742:SF3">
    <property type="entry name" value="FRUCTOKINASE"/>
    <property type="match status" value="1"/>
</dbReference>
<accession>A0A099IAG9</accession>
<gene>
    <name evidence="6" type="ORF">CIAN88_04880</name>
</gene>
<dbReference type="RefSeq" id="WP_044904384.1">
    <property type="nucleotide sequence ID" value="NZ_JQIF01000020.1"/>
</dbReference>
<protein>
    <submittedName>
        <fullName evidence="6">Mannose-6-phosphate isomerase</fullName>
    </submittedName>
</protein>
<dbReference type="CDD" id="cd07010">
    <property type="entry name" value="cupin_PMI_type_I_N_bac"/>
    <property type="match status" value="1"/>
</dbReference>
<keyword evidence="1 3" id="KW-0479">Metal-binding</keyword>
<dbReference type="GO" id="GO:0004476">
    <property type="term" value="F:mannose-6-phosphate isomerase activity"/>
    <property type="evidence" value="ECO:0007669"/>
    <property type="project" value="InterPro"/>
</dbReference>
<comment type="caution">
    <text evidence="6">The sequence shown here is derived from an EMBL/GenBank/DDBJ whole genome shotgun (WGS) entry which is preliminary data.</text>
</comment>
<evidence type="ECO:0000313" key="7">
    <source>
        <dbReference type="Proteomes" id="UP000030008"/>
    </source>
</evidence>
<organism evidence="6 7">
    <name type="scientific">Clostridium innocuum</name>
    <dbReference type="NCBI Taxonomy" id="1522"/>
    <lineage>
        <taxon>Bacteria</taxon>
        <taxon>Bacillati</taxon>
        <taxon>Bacillota</taxon>
        <taxon>Clostridia</taxon>
        <taxon>Eubacteriales</taxon>
        <taxon>Clostridiaceae</taxon>
        <taxon>Clostridium</taxon>
    </lineage>
</organism>
<comment type="cofactor">
    <cofactor evidence="3">
        <name>Zn(2+)</name>
        <dbReference type="ChEBI" id="CHEBI:29105"/>
    </cofactor>
    <text evidence="3">Binds 1 zinc ion per subunit.</text>
</comment>
<evidence type="ECO:0000313" key="6">
    <source>
        <dbReference type="EMBL" id="KGJ54197.1"/>
    </source>
</evidence>
<evidence type="ECO:0000256" key="2">
    <source>
        <dbReference type="ARBA" id="ARBA00022833"/>
    </source>
</evidence>
<dbReference type="InterPro" id="IPR046457">
    <property type="entry name" value="PMI_typeI_cat"/>
</dbReference>
<feature type="domain" description="Phosphomannose isomerase type I catalytic" evidence="5">
    <location>
        <begin position="5"/>
        <end position="99"/>
    </location>
</feature>
<dbReference type="InterPro" id="IPR014628">
    <property type="entry name" value="Man6P_isomerase_Firm_short"/>
</dbReference>
<dbReference type="Proteomes" id="UP000030008">
    <property type="component" value="Unassembled WGS sequence"/>
</dbReference>
<feature type="binding site" evidence="3">
    <location>
        <position position="92"/>
    </location>
    <ligand>
        <name>Zn(2+)</name>
        <dbReference type="ChEBI" id="CHEBI:29105"/>
    </ligand>
</feature>
<keyword evidence="6" id="KW-0413">Isomerase</keyword>
<evidence type="ECO:0000256" key="4">
    <source>
        <dbReference type="PIRSR" id="PIRSR036894-2"/>
    </source>
</evidence>
<dbReference type="Pfam" id="PF20511">
    <property type="entry name" value="PMI_typeI_cat"/>
    <property type="match status" value="1"/>
</dbReference>
<dbReference type="GO" id="GO:0008270">
    <property type="term" value="F:zinc ion binding"/>
    <property type="evidence" value="ECO:0007669"/>
    <property type="project" value="InterPro"/>
</dbReference>
<dbReference type="EMBL" id="JQIF01000020">
    <property type="protein sequence ID" value="KGJ54197.1"/>
    <property type="molecule type" value="Genomic_DNA"/>
</dbReference>
<dbReference type="PIRSF" id="PIRSF036894">
    <property type="entry name" value="PMI_Firm_short"/>
    <property type="match status" value="1"/>
</dbReference>
<dbReference type="Gene3D" id="2.60.120.10">
    <property type="entry name" value="Jelly Rolls"/>
    <property type="match status" value="2"/>
</dbReference>
<dbReference type="PANTHER" id="PTHR42742">
    <property type="entry name" value="TRANSCRIPTIONAL REPRESSOR MPRA"/>
    <property type="match status" value="1"/>
</dbReference>
<sequence length="309" mass="35377">MKRLYRIKPIGHYRIWGSDTLGDQFHLTNPRSIGEISCASANSSCDCEIYGEACTLSDFYKSHREYFHLSCEEFPLRINIMAANEDLSIQVHPDKTSTTDAQPEAWYVIHSDGSRLCLGHNWQKKQDFLDAVAHHKLLNGVRYLPCASNDYFYLQPGTVHAVGKGSLIYELTCQSDITYRLYDYERTDESGHKRPLHIEQAAKYIYYPQVLKQGTPIQLIQSRDCIQTVYQNDPGIFTLKKIELHGDTMIYHKDFHLLTVIEGNGTINDEHINKWDTLLQICDTKLHLCGDMTIMAASFKEAKTSCIAT</sequence>
<evidence type="ECO:0000256" key="3">
    <source>
        <dbReference type="PIRSR" id="PIRSR036894-1"/>
    </source>
</evidence>
<dbReference type="InterPro" id="IPR051804">
    <property type="entry name" value="Carb_Metab_Reg_Kinase/Isom"/>
</dbReference>
<reference evidence="6 7" key="1">
    <citation type="submission" date="2014-08" db="EMBL/GenBank/DDBJ databases">
        <title>Clostridium innocuum, an unnegligible vancomycin-resistant pathogen causing extra-intestinal infections.</title>
        <authorList>
            <person name="Feng Y."/>
            <person name="Chiu C.-H."/>
        </authorList>
    </citation>
    <scope>NUCLEOTIDE SEQUENCE [LARGE SCALE GENOMIC DNA]</scope>
    <source>
        <strain evidence="6 7">AN88</strain>
    </source>
</reference>
<dbReference type="GO" id="GO:0005975">
    <property type="term" value="P:carbohydrate metabolic process"/>
    <property type="evidence" value="ECO:0007669"/>
    <property type="project" value="InterPro"/>
</dbReference>
<feature type="binding site" evidence="3">
    <location>
        <position position="160"/>
    </location>
    <ligand>
        <name>Zn(2+)</name>
        <dbReference type="ChEBI" id="CHEBI:29105"/>
    </ligand>
</feature>
<proteinExistence type="predicted"/>
<dbReference type="InterPro" id="IPR014710">
    <property type="entry name" value="RmlC-like_jellyroll"/>
</dbReference>
<name>A0A099IAG9_CLOIN</name>
<dbReference type="SUPFAM" id="SSF51182">
    <property type="entry name" value="RmlC-like cupins"/>
    <property type="match status" value="1"/>
</dbReference>
<keyword evidence="2 3" id="KW-0862">Zinc</keyword>
<feature type="active site" evidence="4">
    <location>
        <position position="180"/>
    </location>
</feature>
<evidence type="ECO:0000256" key="1">
    <source>
        <dbReference type="ARBA" id="ARBA00022723"/>
    </source>
</evidence>